<evidence type="ECO:0000256" key="1">
    <source>
        <dbReference type="SAM" id="MobiDB-lite"/>
    </source>
</evidence>
<evidence type="ECO:0000313" key="2">
    <source>
        <dbReference type="EMBL" id="CAL1359596.1"/>
    </source>
</evidence>
<feature type="region of interest" description="Disordered" evidence="1">
    <location>
        <begin position="66"/>
        <end position="88"/>
    </location>
</feature>
<organism evidence="2 3">
    <name type="scientific">Linum trigynum</name>
    <dbReference type="NCBI Taxonomy" id="586398"/>
    <lineage>
        <taxon>Eukaryota</taxon>
        <taxon>Viridiplantae</taxon>
        <taxon>Streptophyta</taxon>
        <taxon>Embryophyta</taxon>
        <taxon>Tracheophyta</taxon>
        <taxon>Spermatophyta</taxon>
        <taxon>Magnoliopsida</taxon>
        <taxon>eudicotyledons</taxon>
        <taxon>Gunneridae</taxon>
        <taxon>Pentapetalae</taxon>
        <taxon>rosids</taxon>
        <taxon>fabids</taxon>
        <taxon>Malpighiales</taxon>
        <taxon>Linaceae</taxon>
        <taxon>Linum</taxon>
    </lineage>
</organism>
<accession>A0AAV2CVK3</accession>
<evidence type="ECO:0000313" key="3">
    <source>
        <dbReference type="Proteomes" id="UP001497516"/>
    </source>
</evidence>
<gene>
    <name evidence="2" type="ORF">LTRI10_LOCUS7071</name>
</gene>
<name>A0AAV2CVK3_9ROSI</name>
<keyword evidence="3" id="KW-1185">Reference proteome</keyword>
<dbReference type="Proteomes" id="UP001497516">
    <property type="component" value="Chromosome 10"/>
</dbReference>
<dbReference type="AlphaFoldDB" id="A0AAV2CVK3"/>
<proteinExistence type="predicted"/>
<sequence>MEEMVQAQIRDLLGQFKQEIDRQFETIAWPENRVRTEEAPGGEKPAGNPALLDRIAELERRLVIADPNRERPHRDRRERQKEVEPAIPPSIKLSVPAFQGTMNPSTYLDWERKIVLFFQCGQFTEG</sequence>
<reference evidence="2 3" key="1">
    <citation type="submission" date="2024-04" db="EMBL/GenBank/DDBJ databases">
        <authorList>
            <person name="Fracassetti M."/>
        </authorList>
    </citation>
    <scope>NUCLEOTIDE SEQUENCE [LARGE SCALE GENOMIC DNA]</scope>
</reference>
<protein>
    <submittedName>
        <fullName evidence="2">Uncharacterized protein</fullName>
    </submittedName>
</protein>
<feature type="compositionally biased region" description="Basic and acidic residues" evidence="1">
    <location>
        <begin position="66"/>
        <end position="84"/>
    </location>
</feature>
<dbReference type="EMBL" id="OZ034814">
    <property type="protein sequence ID" value="CAL1359596.1"/>
    <property type="molecule type" value="Genomic_DNA"/>
</dbReference>